<accession>A0A2I2L3B2</accession>
<organism evidence="1">
    <name type="scientific">Orpheovirus IHUMI-LCC2</name>
    <dbReference type="NCBI Taxonomy" id="2023057"/>
    <lineage>
        <taxon>Viruses</taxon>
        <taxon>Varidnaviria</taxon>
        <taxon>Bamfordvirae</taxon>
        <taxon>Nucleocytoviricota</taxon>
        <taxon>Megaviricetes</taxon>
        <taxon>Pimascovirales</taxon>
        <taxon>Ocovirineae</taxon>
        <taxon>Orpheoviridae</taxon>
        <taxon>Alphaorpheovirus</taxon>
        <taxon>Alphaorpheovirus massiliense</taxon>
    </lineage>
</organism>
<dbReference type="Proteomes" id="UP000236316">
    <property type="component" value="Segment"/>
</dbReference>
<dbReference type="Gene3D" id="1.25.40.20">
    <property type="entry name" value="Ankyrin repeat-containing domain"/>
    <property type="match status" value="2"/>
</dbReference>
<dbReference type="EMBL" id="LT906555">
    <property type="protein sequence ID" value="SNW62000.1"/>
    <property type="molecule type" value="Genomic_DNA"/>
</dbReference>
<sequence>MDIISEDAFNYMRKNFLTKEEQTLLNLVHNKYSKGKVNIKSLVINNNLETLKSLNVTLSRQLVSGIAKTAAQYGHLQILEWLLSQTGDDFPYGYGVFNKAVSTGQLHIMEWLLFLSLNKDQKSTGLMNWCLNPAIKHKQYECIKWIFSKVEEDPNLWMEIYNEDAFKEAARIDDLNLMKRLYKENVLRDIVVDPGIFEISAEHGSLETIKWLLSPNGIEGEDIYYYDEAAISQLIKRGDLELIKFMYNKDMESFLYNDALNDGIRTGNLEIVKFLYEIGGQYNMKSFNKAALTGNLELMKYLKSKGCPFSNNTFHYAAINGNMEVMKWLLLQSRGETTNRYLWNKFTFPGALINGNKDNIKWLIENGCPWDDKDFYYSCSAFGSINNKDERDSKLLEYVKWLYTYLLSKKKDDRKFGWDCETFHCYAYMDCIPVLRFLLNPRGKKEYELINGRDEEHACPWNSDTYIHVVKSNKLNIFRWLYEKGCPYDMTTINYVIHMQRYKFLHWILTNRIYDGDLRDYLTRCLERGHLKSILVVKTHIKLIDTDINYYIKEWIYKVNNPITVVGTLCWGINNLGWGIDLDVNNNFSSIIDWFTKY</sequence>
<dbReference type="OrthoDB" id="37003at10239"/>
<dbReference type="GeneID" id="35382795"/>
<dbReference type="PANTHER" id="PTHR46586:SF3">
    <property type="entry name" value="ANKYRIN REPEAT-CONTAINING PROTEIN"/>
    <property type="match status" value="1"/>
</dbReference>
<evidence type="ECO:0000313" key="2">
    <source>
        <dbReference type="Proteomes" id="UP000236316"/>
    </source>
</evidence>
<gene>
    <name evidence="1" type="ORF">ORPV_96</name>
</gene>
<protein>
    <submittedName>
        <fullName evidence="1">Ankyrin-repeat protein</fullName>
    </submittedName>
</protein>
<proteinExistence type="predicted"/>
<dbReference type="InterPro" id="IPR036770">
    <property type="entry name" value="Ankyrin_rpt-contain_sf"/>
</dbReference>
<name>A0A2I2L3B2_9VIRU</name>
<evidence type="ECO:0000313" key="1">
    <source>
        <dbReference type="EMBL" id="SNW62000.1"/>
    </source>
</evidence>
<dbReference type="RefSeq" id="YP_009448302.1">
    <property type="nucleotide sequence ID" value="NC_036594.1"/>
</dbReference>
<dbReference type="SMART" id="SM00248">
    <property type="entry name" value="ANK"/>
    <property type="match status" value="4"/>
</dbReference>
<reference evidence="1" key="1">
    <citation type="submission" date="2017-08" db="EMBL/GenBank/DDBJ databases">
        <authorList>
            <consortium name="Urmite Genomes"/>
        </authorList>
    </citation>
    <scope>NUCLEOTIDE SEQUENCE [LARGE SCALE GENOMIC DNA]</scope>
    <source>
        <strain evidence="1">IHUMI-LCC2</strain>
    </source>
</reference>
<keyword evidence="2" id="KW-1185">Reference proteome</keyword>
<dbReference type="PANTHER" id="PTHR46586">
    <property type="entry name" value="ANKYRIN REPEAT-CONTAINING PROTEIN"/>
    <property type="match status" value="1"/>
</dbReference>
<dbReference type="InterPro" id="IPR052050">
    <property type="entry name" value="SecEffector_AnkRepeat"/>
</dbReference>
<dbReference type="InterPro" id="IPR002110">
    <property type="entry name" value="Ankyrin_rpt"/>
</dbReference>
<dbReference type="SUPFAM" id="SSF48403">
    <property type="entry name" value="Ankyrin repeat"/>
    <property type="match status" value="2"/>
</dbReference>
<dbReference type="KEGG" id="vg:35382795"/>